<dbReference type="Pfam" id="PF24973">
    <property type="entry name" value="EGF_LMN_ATRN"/>
    <property type="match status" value="1"/>
</dbReference>
<dbReference type="SUPFAM" id="SSF49899">
    <property type="entry name" value="Concanavalin A-like lectins/glucanases"/>
    <property type="match status" value="5"/>
</dbReference>
<dbReference type="CDD" id="cd00110">
    <property type="entry name" value="LamG"/>
    <property type="match status" value="5"/>
</dbReference>
<dbReference type="GO" id="GO:0005604">
    <property type="term" value="C:basement membrane"/>
    <property type="evidence" value="ECO:0007669"/>
    <property type="project" value="UniProtKB-SubCell"/>
</dbReference>
<dbReference type="InterPro" id="IPR001791">
    <property type="entry name" value="Laminin_G"/>
</dbReference>
<dbReference type="PROSITE" id="PS00022">
    <property type="entry name" value="EGF_1"/>
    <property type="match status" value="1"/>
</dbReference>
<organism evidence="16 17">
    <name type="scientific">Heterotrigona itama</name>
    <dbReference type="NCBI Taxonomy" id="395501"/>
    <lineage>
        <taxon>Eukaryota</taxon>
        <taxon>Metazoa</taxon>
        <taxon>Ecdysozoa</taxon>
        <taxon>Arthropoda</taxon>
        <taxon>Hexapoda</taxon>
        <taxon>Insecta</taxon>
        <taxon>Pterygota</taxon>
        <taxon>Neoptera</taxon>
        <taxon>Endopterygota</taxon>
        <taxon>Hymenoptera</taxon>
        <taxon>Apocrita</taxon>
        <taxon>Aculeata</taxon>
        <taxon>Apoidea</taxon>
        <taxon>Anthophila</taxon>
        <taxon>Apidae</taxon>
        <taxon>Heterotrigona</taxon>
    </lineage>
</organism>
<evidence type="ECO:0000256" key="2">
    <source>
        <dbReference type="ARBA" id="ARBA00022525"/>
    </source>
</evidence>
<dbReference type="SUPFAM" id="SSF57196">
    <property type="entry name" value="EGF/Laminin"/>
    <property type="match status" value="5"/>
</dbReference>
<dbReference type="Pfam" id="PF00052">
    <property type="entry name" value="Laminin_B"/>
    <property type="match status" value="1"/>
</dbReference>
<feature type="disulfide bond" evidence="11">
    <location>
        <begin position="71"/>
        <end position="80"/>
    </location>
</feature>
<evidence type="ECO:0000256" key="12">
    <source>
        <dbReference type="SAM" id="Coils"/>
    </source>
</evidence>
<dbReference type="PROSITE" id="PS50025">
    <property type="entry name" value="LAM_G_DOMAIN"/>
    <property type="match status" value="5"/>
</dbReference>
<accession>A0A6V7H209</accession>
<dbReference type="InterPro" id="IPR000742">
    <property type="entry name" value="EGF"/>
</dbReference>
<keyword evidence="2" id="KW-0964">Secreted</keyword>
<comment type="caution">
    <text evidence="11">Lacks conserved residue(s) required for the propagation of feature annotation.</text>
</comment>
<dbReference type="SMART" id="SM00282">
    <property type="entry name" value="LamG"/>
    <property type="match status" value="5"/>
</dbReference>
<evidence type="ECO:0000256" key="11">
    <source>
        <dbReference type="PROSITE-ProRule" id="PRU00460"/>
    </source>
</evidence>
<feature type="non-terminal residue" evidence="16">
    <location>
        <position position="2112"/>
    </location>
</feature>
<evidence type="ECO:0000256" key="7">
    <source>
        <dbReference type="ARBA" id="ARBA00023157"/>
    </source>
</evidence>
<evidence type="ECO:0000256" key="9">
    <source>
        <dbReference type="ARBA" id="ARBA00023292"/>
    </source>
</evidence>
<dbReference type="PRINTS" id="PR00011">
    <property type="entry name" value="EGFLAMININ"/>
</dbReference>
<dbReference type="GO" id="GO:0048731">
    <property type="term" value="P:system development"/>
    <property type="evidence" value="ECO:0007669"/>
    <property type="project" value="UniProtKB-ARBA"/>
</dbReference>
<dbReference type="PROSITE" id="PS01248">
    <property type="entry name" value="EGF_LAM_1"/>
    <property type="match status" value="4"/>
</dbReference>
<feature type="coiled-coil region" evidence="12">
    <location>
        <begin position="971"/>
        <end position="1026"/>
    </location>
</feature>
<evidence type="ECO:0000256" key="5">
    <source>
        <dbReference type="ARBA" id="ARBA00022737"/>
    </source>
</evidence>
<feature type="domain" description="Laminin IV type A" evidence="15">
    <location>
        <begin position="275"/>
        <end position="463"/>
    </location>
</feature>
<feature type="coiled-coil region" evidence="12">
    <location>
        <begin position="1103"/>
        <end position="1130"/>
    </location>
</feature>
<feature type="disulfide bond" evidence="11">
    <location>
        <begin position="525"/>
        <end position="534"/>
    </location>
</feature>
<evidence type="ECO:0000256" key="10">
    <source>
        <dbReference type="PROSITE-ProRule" id="PRU00122"/>
    </source>
</evidence>
<protein>
    <recommendedName>
        <fullName evidence="18">Laminin subunit alpha-1</fullName>
    </recommendedName>
</protein>
<comment type="caution">
    <text evidence="16">The sequence shown here is derived from an EMBL/GenBank/DDBJ whole genome shotgun (WGS) entry which is preliminary data.</text>
</comment>
<evidence type="ECO:0000256" key="1">
    <source>
        <dbReference type="ARBA" id="ARBA00004302"/>
    </source>
</evidence>
<keyword evidence="5" id="KW-0677">Repeat</keyword>
<feature type="disulfide bond" evidence="10">
    <location>
        <begin position="2084"/>
        <end position="2111"/>
    </location>
</feature>
<dbReference type="GO" id="GO:0009887">
    <property type="term" value="P:animal organ morphogenesis"/>
    <property type="evidence" value="ECO:0007669"/>
    <property type="project" value="TreeGrafter"/>
</dbReference>
<feature type="domain" description="Laminin EGF-like" evidence="14">
    <location>
        <begin position="50"/>
        <end position="97"/>
    </location>
</feature>
<dbReference type="FunFam" id="2.60.120.200:FF:000200">
    <property type="entry name" value="Laminin subunit alpha-3"/>
    <property type="match status" value="1"/>
</dbReference>
<dbReference type="SMART" id="SM00281">
    <property type="entry name" value="LamB"/>
    <property type="match status" value="1"/>
</dbReference>
<feature type="domain" description="Laminin EGF-like" evidence="14">
    <location>
        <begin position="506"/>
        <end position="551"/>
    </location>
</feature>
<dbReference type="PANTHER" id="PTHR10574">
    <property type="entry name" value="NETRIN/LAMININ-RELATED"/>
    <property type="match status" value="1"/>
</dbReference>
<keyword evidence="9 11" id="KW-0424">Laminin EGF-like domain</keyword>
<evidence type="ECO:0008006" key="18">
    <source>
        <dbReference type="Google" id="ProtNLM"/>
    </source>
</evidence>
<feature type="domain" description="Laminin EGF-like" evidence="14">
    <location>
        <begin position="552"/>
        <end position="606"/>
    </location>
</feature>
<dbReference type="EMBL" id="CAJDYZ010006526">
    <property type="protein sequence ID" value="CAD1473460.1"/>
    <property type="molecule type" value="Genomic_DNA"/>
</dbReference>
<dbReference type="OrthoDB" id="8545473at2759"/>
<evidence type="ECO:0000259" key="15">
    <source>
        <dbReference type="PROSITE" id="PS51115"/>
    </source>
</evidence>
<feature type="disulfide bond" evidence="11">
    <location>
        <begin position="52"/>
        <end position="69"/>
    </location>
</feature>
<dbReference type="InterPro" id="IPR000034">
    <property type="entry name" value="Laminin_IV"/>
</dbReference>
<feature type="domain" description="Laminin EGF-like" evidence="14">
    <location>
        <begin position="145"/>
        <end position="188"/>
    </location>
</feature>
<dbReference type="GO" id="GO:0009888">
    <property type="term" value="P:tissue development"/>
    <property type="evidence" value="ECO:0007669"/>
    <property type="project" value="TreeGrafter"/>
</dbReference>
<dbReference type="Gene3D" id="2.60.120.200">
    <property type="match status" value="5"/>
</dbReference>
<feature type="domain" description="Laminin EGF-like" evidence="14">
    <location>
        <begin position="98"/>
        <end position="144"/>
    </location>
</feature>
<proteinExistence type="predicted"/>
<dbReference type="PANTHER" id="PTHR10574:SF444">
    <property type="entry name" value="BASEMENT MEMBRANE-SPECIFIC HEPARAN SULFATE PROTEOGLYCAN CORE PROTEIN"/>
    <property type="match status" value="1"/>
</dbReference>
<feature type="domain" description="Laminin EGF-like" evidence="14">
    <location>
        <begin position="189"/>
        <end position="243"/>
    </location>
</feature>
<dbReference type="InterPro" id="IPR002049">
    <property type="entry name" value="LE_dom"/>
</dbReference>
<keyword evidence="8" id="KW-0325">Glycoprotein</keyword>
<feature type="disulfide bond" evidence="11">
    <location>
        <begin position="117"/>
        <end position="126"/>
    </location>
</feature>
<evidence type="ECO:0000256" key="4">
    <source>
        <dbReference type="ARBA" id="ARBA00022729"/>
    </source>
</evidence>
<feature type="disulfide bond" evidence="11">
    <location>
        <begin position="577"/>
        <end position="586"/>
    </location>
</feature>
<evidence type="ECO:0000259" key="14">
    <source>
        <dbReference type="PROSITE" id="PS50027"/>
    </source>
</evidence>
<feature type="disulfide bond" evidence="11">
    <location>
        <begin position="164"/>
        <end position="173"/>
    </location>
</feature>
<keyword evidence="7 11" id="KW-1015">Disulfide bond</keyword>
<evidence type="ECO:0000313" key="17">
    <source>
        <dbReference type="Proteomes" id="UP000752696"/>
    </source>
</evidence>
<dbReference type="PROSITE" id="PS50027">
    <property type="entry name" value="EGF_LAM_2"/>
    <property type="match status" value="7"/>
</dbReference>
<evidence type="ECO:0000313" key="16">
    <source>
        <dbReference type="EMBL" id="CAD1473460.1"/>
    </source>
</evidence>
<dbReference type="Pfam" id="PF00053">
    <property type="entry name" value="EGF_laminin"/>
    <property type="match status" value="7"/>
</dbReference>
<dbReference type="Proteomes" id="UP000752696">
    <property type="component" value="Unassembled WGS sequence"/>
</dbReference>
<feature type="domain" description="Laminin EGF-like" evidence="14">
    <location>
        <begin position="1"/>
        <end position="49"/>
    </location>
</feature>
<dbReference type="Pfam" id="PF00054">
    <property type="entry name" value="Laminin_G_1"/>
    <property type="match status" value="2"/>
</dbReference>
<feature type="disulfide bond" evidence="11">
    <location>
        <begin position="3"/>
        <end position="20"/>
    </location>
</feature>
<gene>
    <name evidence="16" type="ORF">MHI_LOCUS378667</name>
</gene>
<dbReference type="SMART" id="SM00180">
    <property type="entry name" value="EGF_Lam"/>
    <property type="match status" value="8"/>
</dbReference>
<dbReference type="Pfam" id="PF02210">
    <property type="entry name" value="Laminin_G_2"/>
    <property type="match status" value="3"/>
</dbReference>
<feature type="disulfide bond" evidence="11">
    <location>
        <begin position="214"/>
        <end position="223"/>
    </location>
</feature>
<dbReference type="FunFam" id="2.10.25.10:FF:000082">
    <property type="entry name" value="Laminin subunit alpha 1"/>
    <property type="match status" value="1"/>
</dbReference>
<feature type="domain" description="Laminin G" evidence="13">
    <location>
        <begin position="1332"/>
        <end position="1518"/>
    </location>
</feature>
<evidence type="ECO:0000256" key="6">
    <source>
        <dbReference type="ARBA" id="ARBA00022869"/>
    </source>
</evidence>
<evidence type="ECO:0000256" key="8">
    <source>
        <dbReference type="ARBA" id="ARBA00023180"/>
    </source>
</evidence>
<dbReference type="CDD" id="cd00055">
    <property type="entry name" value="EGF_Lam"/>
    <property type="match status" value="8"/>
</dbReference>
<dbReference type="SMART" id="SM00181">
    <property type="entry name" value="EGF"/>
    <property type="match status" value="6"/>
</dbReference>
<feature type="domain" description="Laminin G" evidence="13">
    <location>
        <begin position="1131"/>
        <end position="1322"/>
    </location>
</feature>
<feature type="disulfide bond" evidence="11">
    <location>
        <begin position="22"/>
        <end position="31"/>
    </location>
</feature>
<keyword evidence="4" id="KW-0732">Signal</keyword>
<feature type="domain" description="Laminin G" evidence="13">
    <location>
        <begin position="1931"/>
        <end position="2111"/>
    </location>
</feature>
<reference evidence="16" key="1">
    <citation type="submission" date="2020-07" db="EMBL/GenBank/DDBJ databases">
        <authorList>
            <person name="Nazaruddin N."/>
        </authorList>
    </citation>
    <scope>NUCLEOTIDE SEQUENCE</scope>
</reference>
<dbReference type="InterPro" id="IPR013320">
    <property type="entry name" value="ConA-like_dom_sf"/>
</dbReference>
<dbReference type="Gene3D" id="2.10.25.10">
    <property type="entry name" value="Laminin"/>
    <property type="match status" value="8"/>
</dbReference>
<name>A0A6V7H209_9HYME</name>
<evidence type="ECO:0000259" key="13">
    <source>
        <dbReference type="PROSITE" id="PS50025"/>
    </source>
</evidence>
<feature type="disulfide bond" evidence="11">
    <location>
        <begin position="50"/>
        <end position="62"/>
    </location>
</feature>
<dbReference type="InterPro" id="IPR056863">
    <property type="entry name" value="LMN_ATRN_NET-like_EGF"/>
</dbReference>
<keyword evidence="3" id="KW-0272">Extracellular matrix</keyword>
<keyword evidence="6" id="KW-0084">Basement membrane</keyword>
<dbReference type="InterPro" id="IPR050440">
    <property type="entry name" value="Laminin/Netrin_ECM"/>
</dbReference>
<feature type="domain" description="Laminin G" evidence="13">
    <location>
        <begin position="1754"/>
        <end position="1926"/>
    </location>
</feature>
<dbReference type="FunFam" id="2.10.25.10:FF:000074">
    <property type="entry name" value="Laminin subunit alpha"/>
    <property type="match status" value="1"/>
</dbReference>
<comment type="subcellular location">
    <subcellularLocation>
        <location evidence="1">Secreted</location>
        <location evidence="1">Extracellular space</location>
        <location evidence="1">Extracellular matrix</location>
        <location evidence="1">Basement membrane</location>
    </subcellularLocation>
</comment>
<dbReference type="PROSITE" id="PS51115">
    <property type="entry name" value="LAMININ_IVA"/>
    <property type="match status" value="1"/>
</dbReference>
<feature type="non-terminal residue" evidence="16">
    <location>
        <position position="1"/>
    </location>
</feature>
<keyword evidence="17" id="KW-1185">Reference proteome</keyword>
<evidence type="ECO:0000256" key="3">
    <source>
        <dbReference type="ARBA" id="ARBA00022530"/>
    </source>
</evidence>
<feature type="disulfide bond" evidence="11">
    <location>
        <begin position="1"/>
        <end position="13"/>
    </location>
</feature>
<dbReference type="FunFam" id="2.10.25.10:FF:000188">
    <property type="entry name" value="Laminin subunit gamma 2"/>
    <property type="match status" value="1"/>
</dbReference>
<feature type="domain" description="Laminin G" evidence="13">
    <location>
        <begin position="1523"/>
        <end position="1742"/>
    </location>
</feature>
<keyword evidence="12" id="KW-0175">Coiled coil</keyword>
<sequence length="2112" mass="236457">CRCNPIGSITTACDIITGQCQCKPHVAGRQCDQCMDGFWGLPTGAGCAPCGCDPIGAFNSSCHDSIGQCHCKPGVTGARCDVCLPGYYGFSSNGCQVCDACVRPGHICDPDTGRCVCPTLTFGEHCDRCRPGSWDLVSGVGCKPCACTLGSMKSQCDHQGQCPCRIGYNGLRCEKCAKGYYGYPRCRPCSCNLAGTLQCDNGTCDCNDKGQCPCKEYVVGRQCNQCKEGTFGLALNNPKGCTECFCFGRTTSCQQADLSWGQRRLTHPRTLYINDTINDIIVSKFRSRIFLSPINGGLNMTNGLSTIPDVEGDITIPSHLYYNYPLYWMLPESFLGDKVVSYGGFLRFTTSTEGGIPLRSNFQYPIVQLQGNNKIVLEYFSPVSTDTNHYEIRFHESLWQLQNRPDYKVTREVLMVALQNLQYILVKASDNAEFMKTTLLKASIDAAVLTPTHIPQLATGIEICQCPPQYNSTSCQNPSIGYYRWYNNTTVTSTIVIDLIGEAKLCQCNGRSDICDIETGHCLNCQGNTAGSRCDFCADSFYGHPDFGCKPCPCPQADKRFSNTCTVLANAEPTCVCKPGYTGRKCERCSPGYYGSPHVPDGKCIPCDCNPAGSLNDECDTEMGQCRCRADSTGRDCSKCTAYRHTNEQAKRGDTLKSKTSDLENNIFSARIEVDNLRKYIEDTILLLDQYTNDNKRIEIKKALKMAKMILNGLKEVNLTKKTMEIESFLEDVAEYTDWLNSLYDGTESLTIAQDDAEEYSIKLTDMRNIIENTMETLFTYDGLYNNINQTFLEAKNHYNEINTLWNTINASVTEGEKLTNETHGFIIDFQNNIQDLPELRSKLTYWFDKLSMKEELLYRLNYEYNDTYVISAITHVKNISNYVNQYVSLFSETKNIAASPLKASQAYKNIVDNIRTANITTMAAKDISEDTYDKAFPDGPKLKSLLDNAKEILAASSRQENSANKNANLVQSANEALELQKEAVNILKNTLNSTAMKDNQVNVKLQKLQDDSKKLRENVKNILHENEKVLESIKNSQKLIGDYKEGIANRLKPKLYDLKREGDSEISLAMTEALSNTKKADAKLISLSNATIKRKMEFDKWNNTLATKLQNLKDKIAEARNTADGIRVSLRSAEGKECSRSYRPSTLQPTSTNTIVMTFALPKGKKEGSLFYLPSSINDDFLALEIVDRKVRFVWNVGGGTGILTHPEMLQSGDLQDDTIWYRVEAERVRHLGKLYVRKQALTMREQPPVRNSTDSEYARFDITTSDRVWIGKIPRTERRRTELVASNGLPACVHQVILDGKPIGLWNFITTAPDMACEACVEGVEDVRDDIAYSFNGEGYAVRNRVSSGPYNKYSFGISISFRTFDENALLFLAINPDNNQHIMIFLREGKVILHIGYGGNVSMEMSSNFKYNTGNWTKVDAFRHYHLRKNIEKCSLSVEGESDKRIGAPAPQPKKEDIPDFVQAKYYIGGIPPSFRAEKLMLPSQVSFLGCMSNIIVEVGYDPMAEQYYGVEPTCANKPLRIVGFYGDGYLQHAAYTLRKINSTVSFSFRTMQEEAVLFLSTFEGQEERMLFIRHMNDDSIKKSYYSVCIINGQVQVRLNAGRGELVLQSNDTFNDGRYHSVTVIKRRKDVELRIDDAYQKAGKLPTSAAIRAPEESGGLFFGGLPILINNTNMISTITPLYGAIKDAIFNDEIVRFDEAVSFEHALIGRPGPSMGKDLPTYTPSASLSRGMSTQPEGCQKVPYYSLEAGALKFGDKPNSHTQLYLNFKKFWEKKYAIEFDFRTYYPNGLLFITPGHRPKHYLMVVIRDGQLLLLVKNKQKKEILFKTPFNDGNWHHVVISHDERKLTLLVDSQTPRTIKVPRKIGLASMMYIGGLPESGTPIPEQVVVKLETLKGCIKGLRINGNVYDMVGSTSRAYQVGQCFPNVESGAYFQDEAYAIYKKNFELGAVLELQLEFRTSELSGVLLSITAPGHSPSVSLELNNGKVIMSGDLGDNNPLYVEQRFTSPYTICDNRWHRIQAVFNDEELALKVDEMDQKYGLPANVNYHIMDSSVSVPLYIGGLPASAPKGTLLTRDHFNGCIRNVMIGGERRDWTDMDELHNIHLSSCP</sequence>